<protein>
    <submittedName>
        <fullName evidence="1">Uncharacterized protein</fullName>
    </submittedName>
</protein>
<organism evidence="1 2">
    <name type="scientific">Acidithiobacillus sulfuriphilus</name>
    <dbReference type="NCBI Taxonomy" id="1867749"/>
    <lineage>
        <taxon>Bacteria</taxon>
        <taxon>Pseudomonadati</taxon>
        <taxon>Pseudomonadota</taxon>
        <taxon>Acidithiobacillia</taxon>
        <taxon>Acidithiobacillales</taxon>
        <taxon>Acidithiobacillaceae</taxon>
        <taxon>Acidithiobacillus</taxon>
    </lineage>
</organism>
<evidence type="ECO:0000313" key="2">
    <source>
        <dbReference type="Proteomes" id="UP000271650"/>
    </source>
</evidence>
<keyword evidence="2" id="KW-1185">Reference proteome</keyword>
<dbReference type="Proteomes" id="UP000271650">
    <property type="component" value="Chromosome"/>
</dbReference>
<name>A0ACD5HKB2_9PROT</name>
<evidence type="ECO:0000313" key="1">
    <source>
        <dbReference type="EMBL" id="XRI76057.1"/>
    </source>
</evidence>
<accession>A0ACD5HKB2</accession>
<reference evidence="1 2" key="1">
    <citation type="journal article" date="2019" name="Int. J. Syst. Evol. Microbiol.">
        <title>Acidithiobacillus sulfuriphilus sp. nov.: an extremely acidophilic sulfur-oxidizing chemolithotroph isolated from a neutral pH environment.</title>
        <authorList>
            <person name="Falagan C."/>
            <person name="Moya-Beltran A."/>
            <person name="Castro M."/>
            <person name="Quatrini R."/>
            <person name="Johnson D.B."/>
        </authorList>
    </citation>
    <scope>NUCLEOTIDE SEQUENCE [LARGE SCALE GENOMIC DNA]</scope>
    <source>
        <strain evidence="1 2">CJ-2</strain>
    </source>
</reference>
<dbReference type="EMBL" id="CP127527">
    <property type="protein sequence ID" value="XRI76057.1"/>
    <property type="molecule type" value="Genomic_DNA"/>
</dbReference>
<sequence length="302" mass="33593">MDTLQKHQENLLDGLEAVSRFGWLTRDQITRLLWPCSSSGTRGKLGNRLLGKAQEKGLLLRRVIDGGGSAYVLRPSGAAFLNGLRPQVVAKSGLDLRLGNVRHRSLTNNVLITQMLQGAQVWTEFEILTRRMPALTIAGKMPDGAVLHVDDEGAELQWIEVEAHSRKTADFEALLQFIRGSLAAACQGPYQISEKTYLTGLGLYFAEDHLGATLTQRLSRVADEERWPDTLQDAIELYSAHQTARGRWDGLEQVGTLLFPPENWRGRRLSATESALTERVRRMGAELEQIKSRASKVEAPPD</sequence>
<gene>
    <name evidence="1" type="ORF">EC580_008745</name>
</gene>
<proteinExistence type="predicted"/>